<dbReference type="InterPro" id="IPR027417">
    <property type="entry name" value="P-loop_NTPase"/>
</dbReference>
<keyword evidence="1" id="KW-0378">Hydrolase</keyword>
<protein>
    <submittedName>
        <fullName evidence="6">Uncharacterized protein</fullName>
    </submittedName>
</protein>
<dbReference type="SUPFAM" id="SSF52540">
    <property type="entry name" value="P-loop containing nucleoside triphosphate hydrolases"/>
    <property type="match status" value="1"/>
</dbReference>
<keyword evidence="1" id="KW-0547">Nucleotide-binding</keyword>
<keyword evidence="1" id="KW-0347">Helicase</keyword>
<dbReference type="GO" id="GO:0031380">
    <property type="term" value="C:nuclear RNA-directed RNA polymerase complex"/>
    <property type="evidence" value="ECO:0007669"/>
    <property type="project" value="TreeGrafter"/>
</dbReference>
<dbReference type="CDD" id="cd06008">
    <property type="entry name" value="NF-X1-zinc-finger"/>
    <property type="match status" value="1"/>
</dbReference>
<dbReference type="Pfam" id="PF25396">
    <property type="entry name" value="ZNFX1"/>
    <property type="match status" value="1"/>
</dbReference>
<reference evidence="6" key="2">
    <citation type="journal article" date="2023" name="IMA Fungus">
        <title>Comparative genomic study of the Penicillium genus elucidates a diverse pangenome and 15 lateral gene transfer events.</title>
        <authorList>
            <person name="Petersen C."/>
            <person name="Sorensen T."/>
            <person name="Nielsen M.R."/>
            <person name="Sondergaard T.E."/>
            <person name="Sorensen J.L."/>
            <person name="Fitzpatrick D.A."/>
            <person name="Frisvad J.C."/>
            <person name="Nielsen K.L."/>
        </authorList>
    </citation>
    <scope>NUCLEOTIDE SEQUENCE</scope>
    <source>
        <strain evidence="6">IBT 35675</strain>
    </source>
</reference>
<feature type="compositionally biased region" description="Pro residues" evidence="2">
    <location>
        <begin position="1250"/>
        <end position="1264"/>
    </location>
</feature>
<feature type="region of interest" description="Disordered" evidence="2">
    <location>
        <begin position="1071"/>
        <end position="1161"/>
    </location>
</feature>
<feature type="compositionally biased region" description="Basic and acidic residues" evidence="2">
    <location>
        <begin position="1152"/>
        <end position="1161"/>
    </location>
</feature>
<proteinExistence type="predicted"/>
<feature type="region of interest" description="Disordered" evidence="2">
    <location>
        <begin position="1183"/>
        <end position="1207"/>
    </location>
</feature>
<dbReference type="InterPro" id="IPR041679">
    <property type="entry name" value="DNA2/NAM7-like_C"/>
</dbReference>
<feature type="compositionally biased region" description="Basic and acidic residues" evidence="2">
    <location>
        <begin position="1042"/>
        <end position="1053"/>
    </location>
</feature>
<dbReference type="GO" id="GO:0031048">
    <property type="term" value="P:regulatory ncRNA-mediated heterochromatin formation"/>
    <property type="evidence" value="ECO:0007669"/>
    <property type="project" value="TreeGrafter"/>
</dbReference>
<dbReference type="PRINTS" id="PR01217">
    <property type="entry name" value="PRICHEXTENSN"/>
</dbReference>
<organism evidence="6 7">
    <name type="scientific">Penicillium brevicompactum</name>
    <dbReference type="NCBI Taxonomy" id="5074"/>
    <lineage>
        <taxon>Eukaryota</taxon>
        <taxon>Fungi</taxon>
        <taxon>Dikarya</taxon>
        <taxon>Ascomycota</taxon>
        <taxon>Pezizomycotina</taxon>
        <taxon>Eurotiomycetes</taxon>
        <taxon>Eurotiomycetidae</taxon>
        <taxon>Eurotiales</taxon>
        <taxon>Aspergillaceae</taxon>
        <taxon>Penicillium</taxon>
    </lineage>
</organism>
<feature type="region of interest" description="Disordered" evidence="2">
    <location>
        <begin position="1010"/>
        <end position="1053"/>
    </location>
</feature>
<evidence type="ECO:0000313" key="7">
    <source>
        <dbReference type="Proteomes" id="UP001148299"/>
    </source>
</evidence>
<dbReference type="EMBL" id="JAPZBR010000006">
    <property type="protein sequence ID" value="KAJ5350141.1"/>
    <property type="molecule type" value="Genomic_DNA"/>
</dbReference>
<evidence type="ECO:0000256" key="1">
    <source>
        <dbReference type="ARBA" id="ARBA00022806"/>
    </source>
</evidence>
<dbReference type="GO" id="GO:0004386">
    <property type="term" value="F:helicase activity"/>
    <property type="evidence" value="ECO:0007669"/>
    <property type="project" value="InterPro"/>
</dbReference>
<dbReference type="InterPro" id="IPR045055">
    <property type="entry name" value="DNA2/NAM7-like"/>
</dbReference>
<evidence type="ECO:0000313" key="6">
    <source>
        <dbReference type="EMBL" id="KAJ5350141.1"/>
    </source>
</evidence>
<comment type="caution">
    <text evidence="6">The sequence shown here is derived from an EMBL/GenBank/DDBJ whole genome shotgun (WGS) entry which is preliminary data.</text>
</comment>
<feature type="domain" description="DNA2/NAM7 helicase-like C-terminal" evidence="4">
    <location>
        <begin position="695"/>
        <end position="880"/>
    </location>
</feature>
<feature type="compositionally biased region" description="Pro residues" evidence="2">
    <location>
        <begin position="1193"/>
        <end position="1207"/>
    </location>
</feature>
<sequence>MGSTWQPSRNRAQHEEPVNLEVRKYFEPLGIGNRSEWQLRPEIPSSEEIIGADTSDNDEVPLPINNIEGPWDSKDQYLEAHYKLLREEAVGPIRDAVSVLRENPFAADNAKDCHVYDNVYITGVTVTRSGLAIHVRFSTRCARDSIDWASSTRLRPGTIVAMSPVGDNFRTKCLVVTVASRPLENVTKNPPEVDLFVRSFDNLDLDPQKPWLMIQSSLGYFEATKHTMTALQKLSTEKFPLSERICSLNTNIGVPAYIQAQPVMSFESLPELTGPQRQNPVHNVIDDWPAMPMGQLDATQWLAMRDMVTQEISITQGPPGTGKTFTSLTALRLLLANKCPKDPPILIAAQTNHALDQILKQVGAFEKSYVRLGSRSTENEVRQHTIFEIWTNGNAVKVYGGMMQPATKQHMALSRKIDSILEPLKVMNNSDKPLLPKILVRYGLLTEEQLKSLRSGAVGWVQGDTSTSATSNTTAMSDDELFHAWLGDSVTEFQYPYVEEFEPDASQDSEDEELKEHQLENEEGEADWFTIKGIAIKFTPGFCATHTQTQVQNAKLLSYLATDDLWSIPKRHRGFVYDALRKRLVSILGKKLVGLQEEYEDCAKTAQISRCERDFPILRRANVIGMTTTGLSKYRGSLASVNPRVILIEEAASVIEAPVAVACLPTIQQLILIGDHQQLRGNCAVNELTKWPFNLDVSMFERLVMNGMKFSRLGVQRRMIKEISRLVAPVYEDLQDHPSVNHRALIPGMGTTRSYFLQHSEPERKDSASSYTNWFEAAMVIGLLGHFLKNGVPADQITILTFYQGQRKLISKLKRQGSNLFIPFVEIATVDSYQGEENRIVILSLVRSNLRHDIGFLDDLNRSAVALSRARDGLFIFGNARNLIPKSEFWAEVVSEMSKDGMRRFGTALSLYCYQHRKRTLIEAPEDWDVIDVGCSERCGGRLPCNHPCLDYCHGGEHDWVSCDEPCDYVCPKCEILCTHLCSPPHEHICDCENKVVPYGHVGPFYSFGNTQKDSSDSGDESNTSLDSPPRGRSRTARPRRPQAEDLAPRPRDENLSQLLERHQAELAQKVEEVTGSSAIKDDQARPAVPASQHTGPPKQEPTLPQRNREQEAIRGRNKVVRDSAAANAQASPRAANPQPTGRPNQGFGMSQRDKEKQAVRAWKDFAQGGVIADDLRRAGLYVPPQYRHPHPNAGPPAPRPAAPPLIAPRKVPYRSVAFASRPVVASRPSPLKSVASPKSVASKPVTFKPLPPMPPVPLPPRPKPIASQPVAPPKPAASKPVAPKPIAPQPTNADPSALEEDDLLLSYD</sequence>
<dbReference type="InterPro" id="IPR041677">
    <property type="entry name" value="DNA2/NAM7_AAA_11"/>
</dbReference>
<keyword evidence="7" id="KW-1185">Reference proteome</keyword>
<evidence type="ECO:0000259" key="5">
    <source>
        <dbReference type="Pfam" id="PF25396"/>
    </source>
</evidence>
<gene>
    <name evidence="6" type="ORF">N7541_007868</name>
</gene>
<dbReference type="PANTHER" id="PTHR10887:SF341">
    <property type="entry name" value="NFX1-TYPE ZINC FINGER-CONTAINING PROTEIN 1"/>
    <property type="match status" value="1"/>
</dbReference>
<dbReference type="Pfam" id="PF13087">
    <property type="entry name" value="AAA_12"/>
    <property type="match status" value="1"/>
</dbReference>
<reference evidence="6" key="1">
    <citation type="submission" date="2022-12" db="EMBL/GenBank/DDBJ databases">
        <authorList>
            <person name="Petersen C."/>
        </authorList>
    </citation>
    <scope>NUCLEOTIDE SEQUENCE</scope>
    <source>
        <strain evidence="6">IBT 35675</strain>
    </source>
</reference>
<dbReference type="Proteomes" id="UP001148299">
    <property type="component" value="Unassembled WGS sequence"/>
</dbReference>
<feature type="compositionally biased region" description="Acidic residues" evidence="2">
    <location>
        <begin position="1298"/>
        <end position="1309"/>
    </location>
</feature>
<dbReference type="CDD" id="cd18808">
    <property type="entry name" value="SF1_C_Upf1"/>
    <property type="match status" value="1"/>
</dbReference>
<dbReference type="Gene3D" id="3.40.50.300">
    <property type="entry name" value="P-loop containing nucleotide triphosphate hydrolases"/>
    <property type="match status" value="3"/>
</dbReference>
<evidence type="ECO:0000259" key="4">
    <source>
        <dbReference type="Pfam" id="PF13087"/>
    </source>
</evidence>
<feature type="compositionally biased region" description="Basic residues" evidence="2">
    <location>
        <begin position="1032"/>
        <end position="1041"/>
    </location>
</feature>
<evidence type="ECO:0000256" key="2">
    <source>
        <dbReference type="SAM" id="MobiDB-lite"/>
    </source>
</evidence>
<keyword evidence="1" id="KW-0067">ATP-binding</keyword>
<feature type="compositionally biased region" description="Low complexity" evidence="2">
    <location>
        <begin position="1233"/>
        <end position="1249"/>
    </location>
</feature>
<dbReference type="InterPro" id="IPR057373">
    <property type="entry name" value="ZNFX1"/>
</dbReference>
<dbReference type="PANTHER" id="PTHR10887">
    <property type="entry name" value="DNA2/NAM7 HELICASE FAMILY"/>
    <property type="match status" value="1"/>
</dbReference>
<feature type="domain" description="DNA2/NAM7 helicase helicase" evidence="3">
    <location>
        <begin position="295"/>
        <end position="680"/>
    </location>
</feature>
<evidence type="ECO:0000259" key="3">
    <source>
        <dbReference type="Pfam" id="PF13086"/>
    </source>
</evidence>
<feature type="region of interest" description="Disordered" evidence="2">
    <location>
        <begin position="1222"/>
        <end position="1309"/>
    </location>
</feature>
<dbReference type="InterPro" id="IPR047187">
    <property type="entry name" value="SF1_C_Upf1"/>
</dbReference>
<feature type="domain" description="ZNFX1" evidence="5">
    <location>
        <begin position="110"/>
        <end position="216"/>
    </location>
</feature>
<dbReference type="Pfam" id="PF13086">
    <property type="entry name" value="AAA_11"/>
    <property type="match status" value="1"/>
</dbReference>
<accession>A0A9W9UPP1</accession>
<name>A0A9W9UPP1_PENBR</name>
<feature type="compositionally biased region" description="Low complexity" evidence="2">
    <location>
        <begin position="1124"/>
        <end position="1139"/>
    </location>
</feature>